<sequence>MHLYYGNPIFLNSVHKTQFLNLFGLSHPLNTLALSNLTIMHLLLSLLFSLGIAIAAILSVQNATAVSVNFLAWRSVPIPVGIVLGFATGLGLLGGAIAIPIWTKRLSRRRRYTEFEESEFTEDNSY</sequence>
<evidence type="ECO:0000256" key="2">
    <source>
        <dbReference type="ARBA" id="ARBA00022692"/>
    </source>
</evidence>
<accession>B0BZD8</accession>
<feature type="domain" description="Lipopolysaccharide assembly protein A" evidence="6">
    <location>
        <begin position="61"/>
        <end position="110"/>
    </location>
</feature>
<dbReference type="Pfam" id="PF06305">
    <property type="entry name" value="LapA_dom"/>
    <property type="match status" value="1"/>
</dbReference>
<dbReference type="GO" id="GO:0005886">
    <property type="term" value="C:plasma membrane"/>
    <property type="evidence" value="ECO:0007669"/>
    <property type="project" value="InterPro"/>
</dbReference>
<evidence type="ECO:0000256" key="1">
    <source>
        <dbReference type="ARBA" id="ARBA00022475"/>
    </source>
</evidence>
<evidence type="ECO:0000313" key="7">
    <source>
        <dbReference type="EMBL" id="ABW30683.1"/>
    </source>
</evidence>
<dbReference type="HOGENOM" id="CLU_161803_1_0_3"/>
<dbReference type="AlphaFoldDB" id="B0BZD8"/>
<organism evidence="7 8">
    <name type="scientific">Acaryochloris marina (strain MBIC 11017)</name>
    <dbReference type="NCBI Taxonomy" id="329726"/>
    <lineage>
        <taxon>Bacteria</taxon>
        <taxon>Bacillati</taxon>
        <taxon>Cyanobacteriota</taxon>
        <taxon>Cyanophyceae</taxon>
        <taxon>Acaryochloridales</taxon>
        <taxon>Acaryochloridaceae</taxon>
        <taxon>Acaryochloris</taxon>
    </lineage>
</organism>
<feature type="transmembrane region" description="Helical" evidence="5">
    <location>
        <begin position="39"/>
        <end position="58"/>
    </location>
</feature>
<keyword evidence="4 5" id="KW-0472">Membrane</keyword>
<gene>
    <name evidence="7" type="ordered locus">AM1_5738</name>
</gene>
<reference evidence="7 8" key="1">
    <citation type="journal article" date="2008" name="Proc. Natl. Acad. Sci. U.S.A.">
        <title>Niche adaptation and genome expansion in the chlorophyll d-producing cyanobacterium Acaryochloris marina.</title>
        <authorList>
            <person name="Swingley W.D."/>
            <person name="Chen M."/>
            <person name="Cheung P.C."/>
            <person name="Conrad A.L."/>
            <person name="Dejesa L.C."/>
            <person name="Hao J."/>
            <person name="Honchak B.M."/>
            <person name="Karbach L.E."/>
            <person name="Kurdoglu A."/>
            <person name="Lahiri S."/>
            <person name="Mastrian S.D."/>
            <person name="Miyashita H."/>
            <person name="Page L."/>
            <person name="Ramakrishna P."/>
            <person name="Satoh S."/>
            <person name="Sattley W.M."/>
            <person name="Shimada Y."/>
            <person name="Taylor H.L."/>
            <person name="Tomo T."/>
            <person name="Tsuchiya T."/>
            <person name="Wang Z.T."/>
            <person name="Raymond J."/>
            <person name="Mimuro M."/>
            <person name="Blankenship R.E."/>
            <person name="Touchman J.W."/>
        </authorList>
    </citation>
    <scope>NUCLEOTIDE SEQUENCE [LARGE SCALE GENOMIC DNA]</scope>
    <source>
        <strain evidence="8">MBIC 11017</strain>
    </source>
</reference>
<evidence type="ECO:0000259" key="6">
    <source>
        <dbReference type="Pfam" id="PF06305"/>
    </source>
</evidence>
<evidence type="ECO:0000256" key="4">
    <source>
        <dbReference type="ARBA" id="ARBA00023136"/>
    </source>
</evidence>
<name>B0BZD8_ACAM1</name>
<keyword evidence="2 5" id="KW-0812">Transmembrane</keyword>
<keyword evidence="1" id="KW-1003">Cell membrane</keyword>
<keyword evidence="8" id="KW-1185">Reference proteome</keyword>
<evidence type="ECO:0000256" key="5">
    <source>
        <dbReference type="SAM" id="Phobius"/>
    </source>
</evidence>
<feature type="transmembrane region" description="Helical" evidence="5">
    <location>
        <begin position="78"/>
        <end position="102"/>
    </location>
</feature>
<evidence type="ECO:0000256" key="3">
    <source>
        <dbReference type="ARBA" id="ARBA00022989"/>
    </source>
</evidence>
<proteinExistence type="predicted"/>
<evidence type="ECO:0000313" key="8">
    <source>
        <dbReference type="Proteomes" id="UP000000268"/>
    </source>
</evidence>
<dbReference type="KEGG" id="amr:AM1_5738"/>
<dbReference type="RefSeq" id="WP_012165897.1">
    <property type="nucleotide sequence ID" value="NC_009925.1"/>
</dbReference>
<dbReference type="EMBL" id="CP000828">
    <property type="protein sequence ID" value="ABW30683.1"/>
    <property type="molecule type" value="Genomic_DNA"/>
</dbReference>
<dbReference type="InterPro" id="IPR010445">
    <property type="entry name" value="LapA_dom"/>
</dbReference>
<keyword evidence="3 5" id="KW-1133">Transmembrane helix</keyword>
<dbReference type="Proteomes" id="UP000000268">
    <property type="component" value="Chromosome"/>
</dbReference>
<protein>
    <recommendedName>
        <fullName evidence="6">Lipopolysaccharide assembly protein A domain-containing protein</fullName>
    </recommendedName>
</protein>